<evidence type="ECO:0000313" key="2">
    <source>
        <dbReference type="EMBL" id="RUO39538.1"/>
    </source>
</evidence>
<comment type="caution">
    <text evidence="2">The sequence shown here is derived from an EMBL/GenBank/DDBJ whole genome shotgun (WGS) entry which is preliminary data.</text>
</comment>
<keyword evidence="1" id="KW-0472">Membrane</keyword>
<feature type="transmembrane region" description="Helical" evidence="1">
    <location>
        <begin position="117"/>
        <end position="135"/>
    </location>
</feature>
<gene>
    <name evidence="2" type="primary">bcsG</name>
    <name evidence="2" type="ORF">CWE22_09580</name>
</gene>
<keyword evidence="1" id="KW-0812">Transmembrane</keyword>
<dbReference type="InterPro" id="IPR017744">
    <property type="entry name" value="BcsG"/>
</dbReference>
<keyword evidence="1" id="KW-1133">Transmembrane helix</keyword>
<dbReference type="NCBIfam" id="TIGR03368">
    <property type="entry name" value="cellulose_yhjU"/>
    <property type="match status" value="1"/>
</dbReference>
<accession>A0A7Z6ZSM8</accession>
<name>A0A7Z6ZSM8_9GAMM</name>
<sequence length="542" mass="60937">MKQPNYYIRHREQILNRDVFSWPGLGGWSFYFLVKFGLAYFDFVQVDLLYNFTLIAVLVLPLRYAWLQVARQVIAIPVGISLLYYESYLPPFNRLLAQWEQISAFSWQYILELTGRIVQFEYIAVLIVSWIIYLYMARTLRMTMIAILGLFSLFWFSPAAQQDLNIVDNLPAGAADALPGARRPSSPDEFLTQFYEDQAKILFDATVQLTPDFDILVVNICSLSWDDLAVAGLDQHPLFSRSDIVLDNFNSATSYSGPAALRLLRAQCGHPPHDDLFEPAPECLLAQQLAEHGFRSELLMNHTGEFDNFRQQLHQHGGLPPANDIPLGNAPVAMTGFDEQPIYADYPILSSWVSTQTNSQQPRLGFYNTTSLHDGNRVPGFQGNSLESFRFRAQQLLDDLLQLQADIRASNRNVLLIIVPEHGAALRGDKLQLPGLREIPSPALTHVPVLISLFGEAVNNQRIPPQRVARTTGPSAVAAAIVGVLEQQPFQGGEYDPAAIADSLPVTAWVAENKDVKVMDYNDQYILKLNNQAWIRYPGANK</sequence>
<dbReference type="Pfam" id="PF11658">
    <property type="entry name" value="CBP_BcsG"/>
    <property type="match status" value="1"/>
</dbReference>
<dbReference type="AlphaFoldDB" id="A0A7Z6ZSM8"/>
<evidence type="ECO:0000313" key="3">
    <source>
        <dbReference type="Proteomes" id="UP000287766"/>
    </source>
</evidence>
<evidence type="ECO:0000256" key="1">
    <source>
        <dbReference type="SAM" id="Phobius"/>
    </source>
</evidence>
<feature type="transmembrane region" description="Helical" evidence="1">
    <location>
        <begin position="20"/>
        <end position="42"/>
    </location>
</feature>
<proteinExistence type="predicted"/>
<reference evidence="3" key="1">
    <citation type="journal article" date="2018" name="Front. Microbiol.">
        <title>Genome-Based Analysis Reveals the Taxonomy and Diversity of the Family Idiomarinaceae.</title>
        <authorList>
            <person name="Liu Y."/>
            <person name="Lai Q."/>
            <person name="Shao Z."/>
        </authorList>
    </citation>
    <scope>NUCLEOTIDE SEQUENCE [LARGE SCALE GENOMIC DNA]</scope>
    <source>
        <strain evidence="3">KYW314</strain>
    </source>
</reference>
<dbReference type="EMBL" id="PIPR01000002">
    <property type="protein sequence ID" value="RUO39538.1"/>
    <property type="molecule type" value="Genomic_DNA"/>
</dbReference>
<organism evidence="2 3">
    <name type="scientific">Pseudidiomarina aestuarii</name>
    <dbReference type="NCBI Taxonomy" id="624146"/>
    <lineage>
        <taxon>Bacteria</taxon>
        <taxon>Pseudomonadati</taxon>
        <taxon>Pseudomonadota</taxon>
        <taxon>Gammaproteobacteria</taxon>
        <taxon>Alteromonadales</taxon>
        <taxon>Idiomarinaceae</taxon>
        <taxon>Pseudidiomarina</taxon>
    </lineage>
</organism>
<protein>
    <submittedName>
        <fullName evidence="2">Cellulose biosynthesis protein BcsG</fullName>
    </submittedName>
</protein>
<keyword evidence="3" id="KW-1185">Reference proteome</keyword>
<dbReference type="RefSeq" id="WP_169931211.1">
    <property type="nucleotide sequence ID" value="NZ_PIPR01000002.1"/>
</dbReference>
<feature type="transmembrane region" description="Helical" evidence="1">
    <location>
        <begin position="48"/>
        <end position="66"/>
    </location>
</feature>
<dbReference type="Proteomes" id="UP000287766">
    <property type="component" value="Unassembled WGS sequence"/>
</dbReference>